<protein>
    <submittedName>
        <fullName evidence="1">ABC transporter ATP-binding protein</fullName>
    </submittedName>
</protein>
<keyword evidence="1" id="KW-0067">ATP-binding</keyword>
<organism evidence="1 2">
    <name type="scientific">Inconstantimicrobium mannanitabidum</name>
    <dbReference type="NCBI Taxonomy" id="1604901"/>
    <lineage>
        <taxon>Bacteria</taxon>
        <taxon>Bacillati</taxon>
        <taxon>Bacillota</taxon>
        <taxon>Clostridia</taxon>
        <taxon>Eubacteriales</taxon>
        <taxon>Clostridiaceae</taxon>
        <taxon>Inconstantimicrobium</taxon>
    </lineage>
</organism>
<evidence type="ECO:0000313" key="1">
    <source>
        <dbReference type="EMBL" id="GKX67743.1"/>
    </source>
</evidence>
<sequence>MEILRLENIHKVYGKGNLQMEALKGVNLVVNEGELIAIIGVSGSGKSTLLNIIGTLDKASTGKYILEGKETEKYSEKEMAKLRNKTFGFVVQHFALIKGFSVYDNVEIPLAYSKGNKKKYEERVKTMLTKLGIRDKIDSKPNQLSGGQCQRVAIARALVNDAKILLADEPTGALDKQTGQEVLDIFKKLNEEGKTVIIVTHDEKIANQCNRVIRMEDGKIVEDKSLIEVVQ</sequence>
<dbReference type="Proteomes" id="UP001058074">
    <property type="component" value="Unassembled WGS sequence"/>
</dbReference>
<evidence type="ECO:0000313" key="2">
    <source>
        <dbReference type="Proteomes" id="UP001058074"/>
    </source>
</evidence>
<accession>A0ACB5REN7</accession>
<proteinExistence type="predicted"/>
<keyword evidence="2" id="KW-1185">Reference proteome</keyword>
<gene>
    <name evidence="1" type="ORF">rsdtw13_30010</name>
</gene>
<comment type="caution">
    <text evidence="1">The sequence shown here is derived from an EMBL/GenBank/DDBJ whole genome shotgun (WGS) entry which is preliminary data.</text>
</comment>
<name>A0ACB5REN7_9CLOT</name>
<keyword evidence="1" id="KW-0547">Nucleotide-binding</keyword>
<reference evidence="1" key="1">
    <citation type="journal article" date="2025" name="Int. J. Syst. Evol. Microbiol.">
        <title>Inconstantimicrobium mannanitabidum sp. nov., a novel member of the family Clostridiaceae isolated from anoxic soil under the treatment of reductive soil disinfestation.</title>
        <authorList>
            <person name="Ueki A."/>
            <person name="Tonouchi A."/>
            <person name="Honma S."/>
            <person name="Kaku N."/>
            <person name="Ueki K."/>
        </authorList>
    </citation>
    <scope>NUCLEOTIDE SEQUENCE</scope>
    <source>
        <strain evidence="1">TW13</strain>
    </source>
</reference>
<dbReference type="EMBL" id="BROD01000001">
    <property type="protein sequence ID" value="GKX67743.1"/>
    <property type="molecule type" value="Genomic_DNA"/>
</dbReference>